<accession>A0A6N7Q6P1</accession>
<keyword evidence="1" id="KW-0732">Signal</keyword>
<organism evidence="3 4">
    <name type="scientific">Polyangium spumosum</name>
    <dbReference type="NCBI Taxonomy" id="889282"/>
    <lineage>
        <taxon>Bacteria</taxon>
        <taxon>Pseudomonadati</taxon>
        <taxon>Myxococcota</taxon>
        <taxon>Polyangia</taxon>
        <taxon>Polyangiales</taxon>
        <taxon>Polyangiaceae</taxon>
        <taxon>Polyangium</taxon>
    </lineage>
</organism>
<protein>
    <recommendedName>
        <fullName evidence="2">SbsA Ig-like domain-containing protein</fullName>
    </recommendedName>
</protein>
<dbReference type="PROSITE" id="PS51257">
    <property type="entry name" value="PROKAR_LIPOPROTEIN"/>
    <property type="match status" value="1"/>
</dbReference>
<dbReference type="EMBL" id="WJIE01000023">
    <property type="protein sequence ID" value="MRG97964.1"/>
    <property type="molecule type" value="Genomic_DNA"/>
</dbReference>
<evidence type="ECO:0000313" key="3">
    <source>
        <dbReference type="EMBL" id="MRG97964.1"/>
    </source>
</evidence>
<evidence type="ECO:0000259" key="2">
    <source>
        <dbReference type="Pfam" id="PF13205"/>
    </source>
</evidence>
<dbReference type="AlphaFoldDB" id="A0A6N7Q6P1"/>
<keyword evidence="4" id="KW-1185">Reference proteome</keyword>
<dbReference type="InterPro" id="IPR013211">
    <property type="entry name" value="LVIVD"/>
</dbReference>
<dbReference type="Pfam" id="PF08309">
    <property type="entry name" value="LVIVD"/>
    <property type="match status" value="3"/>
</dbReference>
<evidence type="ECO:0000313" key="4">
    <source>
        <dbReference type="Proteomes" id="UP000440224"/>
    </source>
</evidence>
<dbReference type="Pfam" id="PF13205">
    <property type="entry name" value="Big_5"/>
    <property type="match status" value="1"/>
</dbReference>
<dbReference type="Proteomes" id="UP000440224">
    <property type="component" value="Unassembled WGS sequence"/>
</dbReference>
<dbReference type="RefSeq" id="WP_153824734.1">
    <property type="nucleotide sequence ID" value="NZ_WJIE01000023.1"/>
</dbReference>
<dbReference type="OrthoDB" id="8375at2"/>
<dbReference type="InterPro" id="IPR032812">
    <property type="entry name" value="SbsA_Ig"/>
</dbReference>
<dbReference type="SUPFAM" id="SSF101908">
    <property type="entry name" value="Putative isomerase YbhE"/>
    <property type="match status" value="1"/>
</dbReference>
<name>A0A6N7Q6P1_9BACT</name>
<feature type="domain" description="SbsA Ig-like" evidence="2">
    <location>
        <begin position="405"/>
        <end position="510"/>
    </location>
</feature>
<gene>
    <name evidence="3" type="ORF">GF068_39555</name>
</gene>
<evidence type="ECO:0000256" key="1">
    <source>
        <dbReference type="ARBA" id="ARBA00022729"/>
    </source>
</evidence>
<proteinExistence type="predicted"/>
<comment type="caution">
    <text evidence="3">The sequence shown here is derived from an EMBL/GenBank/DDBJ whole genome shotgun (WGS) entry which is preliminary data.</text>
</comment>
<reference evidence="3 4" key="1">
    <citation type="submission" date="2019-10" db="EMBL/GenBank/DDBJ databases">
        <title>A soil myxobacterium in the family Polyangiaceae.</title>
        <authorList>
            <person name="Li Y."/>
            <person name="Wang J."/>
        </authorList>
    </citation>
    <scope>NUCLEOTIDE SEQUENCE [LARGE SCALE GENOMIC DNA]</scope>
    <source>
        <strain evidence="3 4">DSM 14734</strain>
    </source>
</reference>
<sequence>MKIYDVIGWACRVVPVLGVIALAGCGGDEPKGPEGLVCAAPATTPLPASPKGPLSWKGPGGPAQTYSSEALGVNCAFLDGGPEDDTDHHNTVTMLDGYLVMPWAPEWGGGGLSTFRFDDPCAPAPVGTSFSPLMRETHAAGFARMNGWKAVVNGVNGIQFWDLADPAAPTVTSDLSFEGVFWPDAYARVVLSVFWQAPYVYVAAADNGIFVVDATDPAKPVPLTKYKFDPPLRAGAIFAVGNLLAVMAAEGSRTVLLDIGDPARPTPIPGGTFEIEDGAGVRQEAYHAHLNGDKTWYARKSSGGGLIIYDISNPEAPRYAGDYHAPDGNGGYVFLKENVAFIGESHFAEAVDVSDPTKPALLRRFELTGDLDTIIPIGNVVVLSVDDKADEDHGSAVAPFLEAPDTRGPEVTMVNPRNGATSQPLTTRIGLTFGEFVDIGSLWEGSFFVRKLGTTEPIRGQYSGQEGIVNFWPASPLEPDTEYEVVVPAGGVVDFNGNPTQTEFRSTFKTGPCALPPKPTPYVEEEEE</sequence>